<dbReference type="InterPro" id="IPR002509">
    <property type="entry name" value="NODB_dom"/>
</dbReference>
<evidence type="ECO:0000313" key="4">
    <source>
        <dbReference type="EMBL" id="HIH08610.1"/>
    </source>
</evidence>
<organism evidence="4 5">
    <name type="scientific">Candidatus Iainarchaeum sp</name>
    <dbReference type="NCBI Taxonomy" id="3101447"/>
    <lineage>
        <taxon>Archaea</taxon>
        <taxon>Candidatus Iainarchaeota</taxon>
        <taxon>Candidatus Iainarchaeia</taxon>
        <taxon>Candidatus Iainarchaeales</taxon>
        <taxon>Candidatus Iainarchaeaceae</taxon>
        <taxon>Candidatus Iainarchaeum</taxon>
    </lineage>
</organism>
<dbReference type="CDD" id="cd10918">
    <property type="entry name" value="CE4_NodB_like_5s_6s"/>
    <property type="match status" value="1"/>
</dbReference>
<dbReference type="PROSITE" id="PS51677">
    <property type="entry name" value="NODB"/>
    <property type="match status" value="1"/>
</dbReference>
<evidence type="ECO:0000256" key="2">
    <source>
        <dbReference type="ARBA" id="ARBA00022729"/>
    </source>
</evidence>
<feature type="domain" description="NodB homology" evidence="3">
    <location>
        <begin position="80"/>
        <end position="257"/>
    </location>
</feature>
<accession>A0A7J4IUV6</accession>
<dbReference type="InterPro" id="IPR051398">
    <property type="entry name" value="Polysacch_Deacetylase"/>
</dbReference>
<reference evidence="5" key="1">
    <citation type="journal article" date="2020" name="bioRxiv">
        <title>A rank-normalized archaeal taxonomy based on genome phylogeny resolves widespread incomplete and uneven classifications.</title>
        <authorList>
            <person name="Rinke C."/>
            <person name="Chuvochina M."/>
            <person name="Mussig A.J."/>
            <person name="Chaumeil P.-A."/>
            <person name="Waite D.W."/>
            <person name="Whitman W.B."/>
            <person name="Parks D.H."/>
            <person name="Hugenholtz P."/>
        </authorList>
    </citation>
    <scope>NUCLEOTIDE SEQUENCE [LARGE SCALE GENOMIC DNA]</scope>
</reference>
<proteinExistence type="predicted"/>
<protein>
    <submittedName>
        <fullName evidence="4">Polysaccharide deacetylase family protein</fullName>
    </submittedName>
</protein>
<dbReference type="Pfam" id="PF01522">
    <property type="entry name" value="Polysacc_deac_1"/>
    <property type="match status" value="1"/>
</dbReference>
<dbReference type="Gene3D" id="3.20.20.370">
    <property type="entry name" value="Glycoside hydrolase/deacetylase"/>
    <property type="match status" value="1"/>
</dbReference>
<dbReference type="GO" id="GO:0005975">
    <property type="term" value="P:carbohydrate metabolic process"/>
    <property type="evidence" value="ECO:0007669"/>
    <property type="project" value="InterPro"/>
</dbReference>
<sequence>MPKNSLARKIVHHFFGLLDRAFVLRAIRMVFGYRGAIVLMYHDIPGKEFEQQLEFLKRNFDIIPVEELVKGLEVRGSMQGKCVLTFDDGYKSFHSDIFPVIKKHSVPVTVFLIAGAIGKKFNEKNLMNWTEILELQETGLVSFGSHSLSHPHLNKLSRAQLDRELSESKKALEKKLGKKIEFFAAPYGEYSANHLNAFSKAGYRAALTVVEGDNIAGGNLLELKRITVEKLHKPTHIYFTTSGLNRFFQKPGLLKKI</sequence>
<comment type="subcellular location">
    <subcellularLocation>
        <location evidence="1">Secreted</location>
    </subcellularLocation>
</comment>
<comment type="caution">
    <text evidence="4">The sequence shown here is derived from an EMBL/GenBank/DDBJ whole genome shotgun (WGS) entry which is preliminary data.</text>
</comment>
<keyword evidence="2" id="KW-0732">Signal</keyword>
<dbReference type="EMBL" id="DUFG01000021">
    <property type="protein sequence ID" value="HIH08610.1"/>
    <property type="molecule type" value="Genomic_DNA"/>
</dbReference>
<evidence type="ECO:0000259" key="3">
    <source>
        <dbReference type="PROSITE" id="PS51677"/>
    </source>
</evidence>
<dbReference type="GO" id="GO:0005576">
    <property type="term" value="C:extracellular region"/>
    <property type="evidence" value="ECO:0007669"/>
    <property type="project" value="UniProtKB-SubCell"/>
</dbReference>
<evidence type="ECO:0000313" key="5">
    <source>
        <dbReference type="Proteomes" id="UP000577419"/>
    </source>
</evidence>
<dbReference type="AlphaFoldDB" id="A0A7J4IUV6"/>
<name>A0A7J4IUV6_9ARCH</name>
<dbReference type="PANTHER" id="PTHR34216:SF3">
    <property type="entry name" value="POLY-BETA-1,6-N-ACETYL-D-GLUCOSAMINE N-DEACETYLASE"/>
    <property type="match status" value="1"/>
</dbReference>
<dbReference type="SUPFAM" id="SSF88713">
    <property type="entry name" value="Glycoside hydrolase/deacetylase"/>
    <property type="match status" value="1"/>
</dbReference>
<dbReference type="InterPro" id="IPR011330">
    <property type="entry name" value="Glyco_hydro/deAcase_b/a-brl"/>
</dbReference>
<evidence type="ECO:0000256" key="1">
    <source>
        <dbReference type="ARBA" id="ARBA00004613"/>
    </source>
</evidence>
<dbReference type="Proteomes" id="UP000577419">
    <property type="component" value="Unassembled WGS sequence"/>
</dbReference>
<dbReference type="PANTHER" id="PTHR34216">
    <property type="match status" value="1"/>
</dbReference>
<gene>
    <name evidence="4" type="ORF">HA237_04540</name>
</gene>
<dbReference type="GO" id="GO:0016810">
    <property type="term" value="F:hydrolase activity, acting on carbon-nitrogen (but not peptide) bonds"/>
    <property type="evidence" value="ECO:0007669"/>
    <property type="project" value="InterPro"/>
</dbReference>